<accession>A0AAV4S7U6</accession>
<feature type="region of interest" description="Disordered" evidence="1">
    <location>
        <begin position="126"/>
        <end position="152"/>
    </location>
</feature>
<feature type="compositionally biased region" description="Basic and acidic residues" evidence="1">
    <location>
        <begin position="61"/>
        <end position="76"/>
    </location>
</feature>
<dbReference type="AlphaFoldDB" id="A0AAV4S7U6"/>
<feature type="compositionally biased region" description="Basic and acidic residues" evidence="1">
    <location>
        <begin position="143"/>
        <end position="152"/>
    </location>
</feature>
<proteinExistence type="predicted"/>
<dbReference type="EMBL" id="BPLQ01007293">
    <property type="protein sequence ID" value="GIY29251.1"/>
    <property type="molecule type" value="Genomic_DNA"/>
</dbReference>
<feature type="compositionally biased region" description="Basic and acidic residues" evidence="1">
    <location>
        <begin position="126"/>
        <end position="136"/>
    </location>
</feature>
<protein>
    <submittedName>
        <fullName evidence="2">Uncharacterized protein</fullName>
    </submittedName>
</protein>
<feature type="region of interest" description="Disordered" evidence="1">
    <location>
        <begin position="1"/>
        <end position="26"/>
    </location>
</feature>
<evidence type="ECO:0000313" key="3">
    <source>
        <dbReference type="Proteomes" id="UP001054837"/>
    </source>
</evidence>
<reference evidence="2 3" key="1">
    <citation type="submission" date="2021-06" db="EMBL/GenBank/DDBJ databases">
        <title>Caerostris darwini draft genome.</title>
        <authorList>
            <person name="Kono N."/>
            <person name="Arakawa K."/>
        </authorList>
    </citation>
    <scope>NUCLEOTIDE SEQUENCE [LARGE SCALE GENOMIC DNA]</scope>
</reference>
<gene>
    <name evidence="2" type="ORF">CDAR_254011</name>
</gene>
<name>A0AAV4S7U6_9ARAC</name>
<comment type="caution">
    <text evidence="2">The sequence shown here is derived from an EMBL/GenBank/DDBJ whole genome shotgun (WGS) entry which is preliminary data.</text>
</comment>
<evidence type="ECO:0000256" key="1">
    <source>
        <dbReference type="SAM" id="MobiDB-lite"/>
    </source>
</evidence>
<feature type="compositionally biased region" description="Polar residues" evidence="1">
    <location>
        <begin position="1"/>
        <end position="13"/>
    </location>
</feature>
<sequence>MSVPNCRTLSISRKQTRGSGSLSPSKSISIQFHLQEFGRRHSPVVQGIQKRSKRRASGASRDLRRAEESKTPGARAEIRGKSWIVQSPVYFPLEDAITRLPSNPELMDIVCVEGEGPFQDHLKQTKADDISKEEQQARTGTRTFDRADSFFK</sequence>
<dbReference type="Proteomes" id="UP001054837">
    <property type="component" value="Unassembled WGS sequence"/>
</dbReference>
<keyword evidence="3" id="KW-1185">Reference proteome</keyword>
<organism evidence="2 3">
    <name type="scientific">Caerostris darwini</name>
    <dbReference type="NCBI Taxonomy" id="1538125"/>
    <lineage>
        <taxon>Eukaryota</taxon>
        <taxon>Metazoa</taxon>
        <taxon>Ecdysozoa</taxon>
        <taxon>Arthropoda</taxon>
        <taxon>Chelicerata</taxon>
        <taxon>Arachnida</taxon>
        <taxon>Araneae</taxon>
        <taxon>Araneomorphae</taxon>
        <taxon>Entelegynae</taxon>
        <taxon>Araneoidea</taxon>
        <taxon>Araneidae</taxon>
        <taxon>Caerostris</taxon>
    </lineage>
</organism>
<feature type="region of interest" description="Disordered" evidence="1">
    <location>
        <begin position="41"/>
        <end position="76"/>
    </location>
</feature>
<evidence type="ECO:0000313" key="2">
    <source>
        <dbReference type="EMBL" id="GIY29251.1"/>
    </source>
</evidence>